<dbReference type="CDD" id="cd01310">
    <property type="entry name" value="TatD_DNAse"/>
    <property type="match status" value="1"/>
</dbReference>
<dbReference type="Pfam" id="PF01026">
    <property type="entry name" value="TatD_DNase"/>
    <property type="match status" value="1"/>
</dbReference>
<organism evidence="3 4">
    <name type="scientific">Methylophilus luteus</name>
    <dbReference type="NCBI Taxonomy" id="640108"/>
    <lineage>
        <taxon>Bacteria</taxon>
        <taxon>Pseudomonadati</taxon>
        <taxon>Pseudomonadota</taxon>
        <taxon>Betaproteobacteria</taxon>
        <taxon>Nitrosomonadales</taxon>
        <taxon>Methylophilaceae</taxon>
        <taxon>Methylophilus</taxon>
    </lineage>
</organism>
<dbReference type="PIRSF" id="PIRSF005902">
    <property type="entry name" value="DNase_TatD"/>
    <property type="match status" value="1"/>
</dbReference>
<evidence type="ECO:0000256" key="2">
    <source>
        <dbReference type="ARBA" id="ARBA00022801"/>
    </source>
</evidence>
<dbReference type="RefSeq" id="WP_379054520.1">
    <property type="nucleotide sequence ID" value="NZ_JBHTKB010000001.1"/>
</dbReference>
<dbReference type="PANTHER" id="PTHR46124:SF2">
    <property type="entry name" value="D-AMINOACYL-TRNA DEACYLASE"/>
    <property type="match status" value="1"/>
</dbReference>
<comment type="caution">
    <text evidence="3">The sequence shown here is derived from an EMBL/GenBank/DDBJ whole genome shotgun (WGS) entry which is preliminary data.</text>
</comment>
<protein>
    <submittedName>
        <fullName evidence="3">TatD family hydrolase</fullName>
        <ecNumber evidence="3">3.1.-.-</ecNumber>
    </submittedName>
</protein>
<sequence length="266" mass="29678">MLIDTHCHLDAPEFDVDREAVWQASLQAGLRAVVIPGVTADTFQPIMRWCADHPQAVFALGWHPLFVDQAPQTALQDLQQTIEQVLAGPQAHQLVAIGEIGLDFYITRDNEAHQVAMLEGQLQLAKKFELPVILHVRSSIDTVLKYLRKHDIHQGIAHAFNGSRQQADAMAAQGLKMGFGGAMTWPRALRIRKLAAELPVEHIVLETDAPDIQPVWIGHQARNSPDQLKRIAEEMASIRRIEISQLIEMTGKNSLQVFPKLAHLCT</sequence>
<evidence type="ECO:0000256" key="1">
    <source>
        <dbReference type="ARBA" id="ARBA00009275"/>
    </source>
</evidence>
<evidence type="ECO:0000313" key="3">
    <source>
        <dbReference type="EMBL" id="MFD0911993.1"/>
    </source>
</evidence>
<dbReference type="InterPro" id="IPR032466">
    <property type="entry name" value="Metal_Hydrolase"/>
</dbReference>
<dbReference type="SUPFAM" id="SSF51556">
    <property type="entry name" value="Metallo-dependent hydrolases"/>
    <property type="match status" value="1"/>
</dbReference>
<dbReference type="EC" id="3.1.-.-" evidence="3"/>
<dbReference type="Proteomes" id="UP001597128">
    <property type="component" value="Unassembled WGS sequence"/>
</dbReference>
<accession>A0ABW3F2A0</accession>
<dbReference type="EMBL" id="JBHTKB010000001">
    <property type="protein sequence ID" value="MFD0911993.1"/>
    <property type="molecule type" value="Genomic_DNA"/>
</dbReference>
<evidence type="ECO:0000313" key="4">
    <source>
        <dbReference type="Proteomes" id="UP001597128"/>
    </source>
</evidence>
<comment type="similarity">
    <text evidence="1">Belongs to the metallo-dependent hydrolases superfamily. TatD-type hydrolase family.</text>
</comment>
<keyword evidence="4" id="KW-1185">Reference proteome</keyword>
<gene>
    <name evidence="3" type="ORF">ACFQ1Z_00405</name>
</gene>
<dbReference type="InterPro" id="IPR001130">
    <property type="entry name" value="TatD-like"/>
</dbReference>
<dbReference type="PROSITE" id="PS01137">
    <property type="entry name" value="TATD_1"/>
    <property type="match status" value="1"/>
</dbReference>
<proteinExistence type="inferred from homology"/>
<keyword evidence="2 3" id="KW-0378">Hydrolase</keyword>
<reference evidence="4" key="1">
    <citation type="journal article" date="2019" name="Int. J. Syst. Evol. Microbiol.">
        <title>The Global Catalogue of Microorganisms (GCM) 10K type strain sequencing project: providing services to taxonomists for standard genome sequencing and annotation.</title>
        <authorList>
            <consortium name="The Broad Institute Genomics Platform"/>
            <consortium name="The Broad Institute Genome Sequencing Center for Infectious Disease"/>
            <person name="Wu L."/>
            <person name="Ma J."/>
        </authorList>
    </citation>
    <scope>NUCLEOTIDE SEQUENCE [LARGE SCALE GENOMIC DNA]</scope>
    <source>
        <strain evidence="4">CCUG 58412</strain>
    </source>
</reference>
<dbReference type="Gene3D" id="3.20.20.140">
    <property type="entry name" value="Metal-dependent hydrolases"/>
    <property type="match status" value="1"/>
</dbReference>
<dbReference type="PROSITE" id="PS01091">
    <property type="entry name" value="TATD_3"/>
    <property type="match status" value="1"/>
</dbReference>
<name>A0ABW3F2A0_9PROT</name>
<dbReference type="GO" id="GO:0016787">
    <property type="term" value="F:hydrolase activity"/>
    <property type="evidence" value="ECO:0007669"/>
    <property type="project" value="UniProtKB-KW"/>
</dbReference>
<dbReference type="InterPro" id="IPR018228">
    <property type="entry name" value="DNase_TatD-rel_CS"/>
</dbReference>
<dbReference type="PANTHER" id="PTHR46124">
    <property type="entry name" value="D-AMINOACYL-TRNA DEACYLASE"/>
    <property type="match status" value="1"/>
</dbReference>